<organism evidence="2 3">
    <name type="scientific">Paludisphaera borealis</name>
    <dbReference type="NCBI Taxonomy" id="1387353"/>
    <lineage>
        <taxon>Bacteria</taxon>
        <taxon>Pseudomonadati</taxon>
        <taxon>Planctomycetota</taxon>
        <taxon>Planctomycetia</taxon>
        <taxon>Isosphaerales</taxon>
        <taxon>Isosphaeraceae</taxon>
        <taxon>Paludisphaera</taxon>
    </lineage>
</organism>
<evidence type="ECO:0000313" key="3">
    <source>
        <dbReference type="Proteomes" id="UP000186309"/>
    </source>
</evidence>
<dbReference type="OrthoDB" id="239448at2"/>
<sequence length="486" mass="53739">MNLATSKSIRFDAPVTTPEQPVQARPDRPVGPISKVVGLYQMIMRRTLEHFFPDSVLEIQGDRSIIDWDGLLAEPSYRLVDDPDRLAIDIEWLGSRLTFQPGSPVPLLASERRMIDVIVRAVDYRFRGLFDQELDNRVERFHFVTEDLIIADYLAGASPYRIPAALEALRLAALSTYENRRVTTGALLLGTEHDPTLPGRENLVGAPQFNARLTAIKGFHRLCDGSRTVFVVDRQGELVRVADIGQWAEQTQPESPPAHLCPRLYQSHARATVSGGHVCLVLTPAQDIKIFAHGELMFSFSDGRWRLLDIPAKFALWREAVKHSSDGGLARRLFQAALNLSAARVGALLVVVRDPEKSIAQLIAPIDRMTEEVAVDDPQDPENLSPRLAKRALHHAVRGMNLTVLEPTVLESIASLDGAVVADPDGNLLTFGAILRISAETLELGRSVQGARTLAALAASQHGPVLKISEDGYVTMFLKGRRVWEF</sequence>
<name>A0A1U7CJK2_9BACT</name>
<dbReference type="AlphaFoldDB" id="A0A1U7CJK2"/>
<protein>
    <submittedName>
        <fullName evidence="2">Uncharacterized protein</fullName>
    </submittedName>
</protein>
<accession>A0A1U7CJK2</accession>
<evidence type="ECO:0000256" key="1">
    <source>
        <dbReference type="SAM" id="MobiDB-lite"/>
    </source>
</evidence>
<dbReference type="KEGG" id="pbor:BSF38_00523"/>
<feature type="region of interest" description="Disordered" evidence="1">
    <location>
        <begin position="1"/>
        <end position="28"/>
    </location>
</feature>
<reference evidence="3" key="1">
    <citation type="submission" date="2016-12" db="EMBL/GenBank/DDBJ databases">
        <title>Comparative genomics of four Isosphaeraceae planctomycetes: a common pool of plasmids and glycoside hydrolase genes.</title>
        <authorList>
            <person name="Ivanova A."/>
        </authorList>
    </citation>
    <scope>NUCLEOTIDE SEQUENCE [LARGE SCALE GENOMIC DNA]</scope>
    <source>
        <strain evidence="3">PX4</strain>
    </source>
</reference>
<dbReference type="EMBL" id="CP019082">
    <property type="protein sequence ID" value="APW59109.1"/>
    <property type="molecule type" value="Genomic_DNA"/>
</dbReference>
<dbReference type="RefSeq" id="WP_076343329.1">
    <property type="nucleotide sequence ID" value="NZ_CP019082.1"/>
</dbReference>
<evidence type="ECO:0000313" key="2">
    <source>
        <dbReference type="EMBL" id="APW59109.1"/>
    </source>
</evidence>
<proteinExistence type="predicted"/>
<keyword evidence="3" id="KW-1185">Reference proteome</keyword>
<dbReference type="Gene3D" id="3.40.1700.10">
    <property type="entry name" value="DNA integrity scanning protein, DisA, N-terminal domain"/>
    <property type="match status" value="1"/>
</dbReference>
<gene>
    <name evidence="2" type="ORF">BSF38_00523</name>
</gene>
<dbReference type="InterPro" id="IPR036888">
    <property type="entry name" value="DNA_integrity_DisA_N_sf"/>
</dbReference>
<dbReference type="Proteomes" id="UP000186309">
    <property type="component" value="Chromosome"/>
</dbReference>